<gene>
    <name evidence="1" type="ORF">GCM10022381_27010</name>
</gene>
<dbReference type="EMBL" id="BAABCN010000008">
    <property type="protein sequence ID" value="GAA3883410.1"/>
    <property type="molecule type" value="Genomic_DNA"/>
</dbReference>
<dbReference type="PANTHER" id="PTHR43235">
    <property type="entry name" value="GLUTAMINE AMIDOTRANSFERASE PB2B2.05-RELATED"/>
    <property type="match status" value="1"/>
</dbReference>
<keyword evidence="2" id="KW-1185">Reference proteome</keyword>
<dbReference type="PANTHER" id="PTHR43235:SF1">
    <property type="entry name" value="GLUTAMINE AMIDOTRANSFERASE PB2B2.05-RELATED"/>
    <property type="match status" value="1"/>
</dbReference>
<evidence type="ECO:0000313" key="1">
    <source>
        <dbReference type="EMBL" id="GAA3883410.1"/>
    </source>
</evidence>
<accession>A0ABP7KP08</accession>
<name>A0ABP7KP08_9MICO</name>
<dbReference type="SUPFAM" id="SSF52317">
    <property type="entry name" value="Class I glutamine amidotransferase-like"/>
    <property type="match status" value="1"/>
</dbReference>
<protein>
    <recommendedName>
        <fullName evidence="3">Gamma-glutamyl-gamma-aminobutyrate hydrolase family protein</fullName>
    </recommendedName>
</protein>
<dbReference type="InterPro" id="IPR011697">
    <property type="entry name" value="Peptidase_C26"/>
</dbReference>
<dbReference type="CDD" id="cd01745">
    <property type="entry name" value="GATase1_2"/>
    <property type="match status" value="1"/>
</dbReference>
<dbReference type="Pfam" id="PF07722">
    <property type="entry name" value="Peptidase_C26"/>
    <property type="match status" value="1"/>
</dbReference>
<comment type="caution">
    <text evidence="1">The sequence shown here is derived from an EMBL/GenBank/DDBJ whole genome shotgun (WGS) entry which is preliminary data.</text>
</comment>
<proteinExistence type="predicted"/>
<dbReference type="PROSITE" id="PS51273">
    <property type="entry name" value="GATASE_TYPE_1"/>
    <property type="match status" value="1"/>
</dbReference>
<dbReference type="Proteomes" id="UP001501803">
    <property type="component" value="Unassembled WGS sequence"/>
</dbReference>
<evidence type="ECO:0008006" key="3">
    <source>
        <dbReference type="Google" id="ProtNLM"/>
    </source>
</evidence>
<organism evidence="1 2">
    <name type="scientific">Leifsonia kafniensis</name>
    <dbReference type="NCBI Taxonomy" id="475957"/>
    <lineage>
        <taxon>Bacteria</taxon>
        <taxon>Bacillati</taxon>
        <taxon>Actinomycetota</taxon>
        <taxon>Actinomycetes</taxon>
        <taxon>Micrococcales</taxon>
        <taxon>Microbacteriaceae</taxon>
        <taxon>Leifsonia</taxon>
    </lineage>
</organism>
<sequence>MTERPLAERTARSSRSDLPLIGISTYRQAADWGTWQGVPADLLPASYAQSVAAAGGVPVLIPPLESTDAARAVIARLDGLIIAGGADLNPALYEQAADASVTVWYDDRDASELWLLDAAAEQQLPLLGICRGMQLMAVRAGGALIQHVPDAVGHDRHSGSASGYADVEVSVAPGHRISELVAPTLRVPCHHHQAVGSHPGYVTTASAGDGIIEAMESSGDRLEVAVQWHPETGADKALFAGLIAAARAGTG</sequence>
<dbReference type="InterPro" id="IPR044668">
    <property type="entry name" value="PuuD-like"/>
</dbReference>
<dbReference type="RefSeq" id="WP_345067593.1">
    <property type="nucleotide sequence ID" value="NZ_BAABCN010000008.1"/>
</dbReference>
<reference evidence="2" key="1">
    <citation type="journal article" date="2019" name="Int. J. Syst. Evol. Microbiol.">
        <title>The Global Catalogue of Microorganisms (GCM) 10K type strain sequencing project: providing services to taxonomists for standard genome sequencing and annotation.</title>
        <authorList>
            <consortium name="The Broad Institute Genomics Platform"/>
            <consortium name="The Broad Institute Genome Sequencing Center for Infectious Disease"/>
            <person name="Wu L."/>
            <person name="Ma J."/>
        </authorList>
    </citation>
    <scope>NUCLEOTIDE SEQUENCE [LARGE SCALE GENOMIC DNA]</scope>
    <source>
        <strain evidence="2">JCM 17021</strain>
    </source>
</reference>
<evidence type="ECO:0000313" key="2">
    <source>
        <dbReference type="Proteomes" id="UP001501803"/>
    </source>
</evidence>
<dbReference type="Gene3D" id="3.40.50.880">
    <property type="match status" value="1"/>
</dbReference>
<dbReference type="InterPro" id="IPR029062">
    <property type="entry name" value="Class_I_gatase-like"/>
</dbReference>